<dbReference type="STRING" id="1801743.A2824_01750"/>
<accession>A0A1F6VKR1</accession>
<protein>
    <submittedName>
        <fullName evidence="1">Uncharacterized protein</fullName>
    </submittedName>
</protein>
<dbReference type="Proteomes" id="UP000178059">
    <property type="component" value="Unassembled WGS sequence"/>
</dbReference>
<reference evidence="1 2" key="1">
    <citation type="journal article" date="2016" name="Nat. Commun.">
        <title>Thousands of microbial genomes shed light on interconnected biogeochemical processes in an aquifer system.</title>
        <authorList>
            <person name="Anantharaman K."/>
            <person name="Brown C.T."/>
            <person name="Hug L.A."/>
            <person name="Sharon I."/>
            <person name="Castelle C.J."/>
            <person name="Probst A.J."/>
            <person name="Thomas B.C."/>
            <person name="Singh A."/>
            <person name="Wilkins M.J."/>
            <person name="Karaoz U."/>
            <person name="Brodie E.L."/>
            <person name="Williams K.H."/>
            <person name="Hubbard S.S."/>
            <person name="Banfield J.F."/>
        </authorList>
    </citation>
    <scope>NUCLEOTIDE SEQUENCE [LARGE SCALE GENOMIC DNA]</scope>
</reference>
<organism evidence="1 2">
    <name type="scientific">Candidatus Nomurabacteria bacterium RIFCSPHIGHO2_01_FULL_42_16</name>
    <dbReference type="NCBI Taxonomy" id="1801743"/>
    <lineage>
        <taxon>Bacteria</taxon>
        <taxon>Candidatus Nomuraibacteriota</taxon>
    </lineage>
</organism>
<dbReference type="EMBL" id="MFTT01000011">
    <property type="protein sequence ID" value="OGI70156.1"/>
    <property type="molecule type" value="Genomic_DNA"/>
</dbReference>
<evidence type="ECO:0000313" key="1">
    <source>
        <dbReference type="EMBL" id="OGI70156.1"/>
    </source>
</evidence>
<dbReference type="AlphaFoldDB" id="A0A1F6VKR1"/>
<comment type="caution">
    <text evidence="1">The sequence shown here is derived from an EMBL/GenBank/DDBJ whole genome shotgun (WGS) entry which is preliminary data.</text>
</comment>
<sequence length="66" mass="7968">MTTITIPKKLIFNDDLIILPRRRYEELLKQSSTKTKYDREKLTWKKSAKKNLFKLYSKADSIYDQI</sequence>
<proteinExistence type="predicted"/>
<evidence type="ECO:0000313" key="2">
    <source>
        <dbReference type="Proteomes" id="UP000178059"/>
    </source>
</evidence>
<name>A0A1F6VKR1_9BACT</name>
<gene>
    <name evidence="1" type="ORF">A2824_01750</name>
</gene>